<keyword evidence="11 18" id="KW-0547">Nucleotide-binding</keyword>
<gene>
    <name evidence="22" type="ORF">E3N88_09969</name>
</gene>
<evidence type="ECO:0000256" key="3">
    <source>
        <dbReference type="ARBA" id="ARBA00010217"/>
    </source>
</evidence>
<evidence type="ECO:0000256" key="8">
    <source>
        <dbReference type="ARBA" id="ARBA00022692"/>
    </source>
</evidence>
<dbReference type="InterPro" id="IPR017441">
    <property type="entry name" value="Protein_kinase_ATP_BS"/>
</dbReference>
<dbReference type="PANTHER" id="PTHR45631">
    <property type="entry name" value="OS07G0107800 PROTEIN-RELATED"/>
    <property type="match status" value="1"/>
</dbReference>
<dbReference type="InterPro" id="IPR001245">
    <property type="entry name" value="Ser-Thr/Tyr_kinase_cat_dom"/>
</dbReference>
<evidence type="ECO:0000256" key="20">
    <source>
        <dbReference type="SAM" id="Phobius"/>
    </source>
</evidence>
<dbReference type="GO" id="GO:0004674">
    <property type="term" value="F:protein serine/threonine kinase activity"/>
    <property type="evidence" value="ECO:0007669"/>
    <property type="project" value="UniProtKB-KW"/>
</dbReference>
<dbReference type="InterPro" id="IPR000719">
    <property type="entry name" value="Prot_kinase_dom"/>
</dbReference>
<keyword evidence="23" id="KW-1185">Reference proteome</keyword>
<dbReference type="PROSITE" id="PS00107">
    <property type="entry name" value="PROTEIN_KINASE_ATP"/>
    <property type="match status" value="1"/>
</dbReference>
<comment type="caution">
    <text evidence="22">The sequence shown here is derived from an EMBL/GenBank/DDBJ whole genome shotgun (WGS) entry which is preliminary data.</text>
</comment>
<dbReference type="PROSITE" id="PS00108">
    <property type="entry name" value="PROTEIN_KINASE_ST"/>
    <property type="match status" value="1"/>
</dbReference>
<evidence type="ECO:0000256" key="19">
    <source>
        <dbReference type="RuleBase" id="RU000304"/>
    </source>
</evidence>
<dbReference type="SMART" id="SM00220">
    <property type="entry name" value="S_TKc"/>
    <property type="match status" value="1"/>
</dbReference>
<evidence type="ECO:0000256" key="11">
    <source>
        <dbReference type="ARBA" id="ARBA00022741"/>
    </source>
</evidence>
<keyword evidence="4" id="KW-1003">Cell membrane</keyword>
<keyword evidence="15 20" id="KW-0472">Membrane</keyword>
<keyword evidence="14 20" id="KW-1133">Transmembrane helix</keyword>
<keyword evidence="10" id="KW-0677">Repeat</keyword>
<dbReference type="AlphaFoldDB" id="A0A5N6PAE5"/>
<evidence type="ECO:0000259" key="21">
    <source>
        <dbReference type="PROSITE" id="PS50011"/>
    </source>
</evidence>
<evidence type="ECO:0000256" key="2">
    <source>
        <dbReference type="ARBA" id="ARBA00008536"/>
    </source>
</evidence>
<feature type="transmembrane region" description="Helical" evidence="20">
    <location>
        <begin position="146"/>
        <end position="169"/>
    </location>
</feature>
<organism evidence="22 23">
    <name type="scientific">Mikania micrantha</name>
    <name type="common">bitter vine</name>
    <dbReference type="NCBI Taxonomy" id="192012"/>
    <lineage>
        <taxon>Eukaryota</taxon>
        <taxon>Viridiplantae</taxon>
        <taxon>Streptophyta</taxon>
        <taxon>Embryophyta</taxon>
        <taxon>Tracheophyta</taxon>
        <taxon>Spermatophyta</taxon>
        <taxon>Magnoliopsida</taxon>
        <taxon>eudicotyledons</taxon>
        <taxon>Gunneridae</taxon>
        <taxon>Pentapetalae</taxon>
        <taxon>asterids</taxon>
        <taxon>campanulids</taxon>
        <taxon>Asterales</taxon>
        <taxon>Asteraceae</taxon>
        <taxon>Asteroideae</taxon>
        <taxon>Heliantheae alliance</taxon>
        <taxon>Eupatorieae</taxon>
        <taxon>Mikania</taxon>
    </lineage>
</organism>
<comment type="similarity">
    <text evidence="2">In the N-terminal section; belongs to the leguminous lectin family.</text>
</comment>
<dbReference type="GO" id="GO:0002229">
    <property type="term" value="P:defense response to oomycetes"/>
    <property type="evidence" value="ECO:0007669"/>
    <property type="project" value="UniProtKB-ARBA"/>
</dbReference>
<dbReference type="Gene3D" id="3.30.200.20">
    <property type="entry name" value="Phosphorylase Kinase, domain 1"/>
    <property type="match status" value="1"/>
</dbReference>
<evidence type="ECO:0000256" key="14">
    <source>
        <dbReference type="ARBA" id="ARBA00022989"/>
    </source>
</evidence>
<evidence type="ECO:0000256" key="13">
    <source>
        <dbReference type="ARBA" id="ARBA00022840"/>
    </source>
</evidence>
<comment type="subcellular location">
    <subcellularLocation>
        <location evidence="1">Cell membrane</location>
        <topology evidence="1">Single-pass type I membrane protein</topology>
    </subcellularLocation>
</comment>
<dbReference type="FunFam" id="1.10.510.10:FF:000240">
    <property type="entry name" value="Lectin-domain containing receptor kinase A4.3"/>
    <property type="match status" value="1"/>
</dbReference>
<evidence type="ECO:0000256" key="5">
    <source>
        <dbReference type="ARBA" id="ARBA00022527"/>
    </source>
</evidence>
<keyword evidence="16" id="KW-0675">Receptor</keyword>
<feature type="binding site" evidence="18">
    <location>
        <position position="219"/>
    </location>
    <ligand>
        <name>ATP</name>
        <dbReference type="ChEBI" id="CHEBI:30616"/>
    </ligand>
</feature>
<keyword evidence="12" id="KW-0418">Kinase</keyword>
<dbReference type="FunFam" id="3.30.200.20:FF:000394">
    <property type="entry name" value="Leucine-rich repeat receptor-like protein kinase"/>
    <property type="match status" value="1"/>
</dbReference>
<dbReference type="GO" id="GO:0005524">
    <property type="term" value="F:ATP binding"/>
    <property type="evidence" value="ECO:0007669"/>
    <property type="project" value="UniProtKB-UniRule"/>
</dbReference>
<dbReference type="InterPro" id="IPR032675">
    <property type="entry name" value="LRR_dom_sf"/>
</dbReference>
<proteinExistence type="inferred from homology"/>
<evidence type="ECO:0000256" key="10">
    <source>
        <dbReference type="ARBA" id="ARBA00022737"/>
    </source>
</evidence>
<evidence type="ECO:0000256" key="9">
    <source>
        <dbReference type="ARBA" id="ARBA00022729"/>
    </source>
</evidence>
<evidence type="ECO:0000256" key="18">
    <source>
        <dbReference type="PROSITE-ProRule" id="PRU10141"/>
    </source>
</evidence>
<evidence type="ECO:0000256" key="16">
    <source>
        <dbReference type="ARBA" id="ARBA00023170"/>
    </source>
</evidence>
<evidence type="ECO:0000256" key="4">
    <source>
        <dbReference type="ARBA" id="ARBA00022475"/>
    </source>
</evidence>
<comment type="similarity">
    <text evidence="3">In the C-terminal section; belongs to the protein kinase superfamily. Ser/Thr protein kinase family.</text>
</comment>
<dbReference type="GO" id="GO:0005886">
    <property type="term" value="C:plasma membrane"/>
    <property type="evidence" value="ECO:0007669"/>
    <property type="project" value="UniProtKB-SubCell"/>
</dbReference>
<dbReference type="OrthoDB" id="2017114at2759"/>
<keyword evidence="6" id="KW-0433">Leucine-rich repeat</keyword>
<dbReference type="Pfam" id="PF00560">
    <property type="entry name" value="LRR_1"/>
    <property type="match status" value="2"/>
</dbReference>
<keyword evidence="7" id="KW-0808">Transferase</keyword>
<reference evidence="22 23" key="1">
    <citation type="submission" date="2019-05" db="EMBL/GenBank/DDBJ databases">
        <title>Mikania micrantha, genome provides insights into the molecular mechanism of rapid growth.</title>
        <authorList>
            <person name="Liu B."/>
        </authorList>
    </citation>
    <scope>NUCLEOTIDE SEQUENCE [LARGE SCALE GENOMIC DNA]</scope>
    <source>
        <strain evidence="22">NLD-2019</strain>
        <tissue evidence="22">Leaf</tissue>
    </source>
</reference>
<dbReference type="PROSITE" id="PS50011">
    <property type="entry name" value="PROTEIN_KINASE_DOM"/>
    <property type="match status" value="1"/>
</dbReference>
<dbReference type="SUPFAM" id="SSF56112">
    <property type="entry name" value="Protein kinase-like (PK-like)"/>
    <property type="match status" value="1"/>
</dbReference>
<dbReference type="Gene3D" id="1.10.510.10">
    <property type="entry name" value="Transferase(Phosphotransferase) domain 1"/>
    <property type="match status" value="1"/>
</dbReference>
<dbReference type="InterPro" id="IPR001611">
    <property type="entry name" value="Leu-rich_rpt"/>
</dbReference>
<feature type="domain" description="Protein kinase" evidence="21">
    <location>
        <begin position="192"/>
        <end position="432"/>
    </location>
</feature>
<evidence type="ECO:0000256" key="15">
    <source>
        <dbReference type="ARBA" id="ARBA00023136"/>
    </source>
</evidence>
<dbReference type="InterPro" id="IPR008271">
    <property type="entry name" value="Ser/Thr_kinase_AS"/>
</dbReference>
<evidence type="ECO:0000256" key="1">
    <source>
        <dbReference type="ARBA" id="ARBA00004251"/>
    </source>
</evidence>
<protein>
    <recommendedName>
        <fullName evidence="21">Protein kinase domain-containing protein</fullName>
    </recommendedName>
</protein>
<keyword evidence="13 18" id="KW-0067">ATP-binding</keyword>
<dbReference type="EMBL" id="SZYD01000005">
    <property type="protein sequence ID" value="KAD6118698.1"/>
    <property type="molecule type" value="Genomic_DNA"/>
</dbReference>
<evidence type="ECO:0000313" key="23">
    <source>
        <dbReference type="Proteomes" id="UP000326396"/>
    </source>
</evidence>
<dbReference type="Pfam" id="PF07714">
    <property type="entry name" value="PK_Tyr_Ser-Thr"/>
    <property type="match status" value="1"/>
</dbReference>
<dbReference type="Proteomes" id="UP000326396">
    <property type="component" value="Linkage Group LG13"/>
</dbReference>
<dbReference type="Gene3D" id="3.80.10.10">
    <property type="entry name" value="Ribonuclease Inhibitor"/>
    <property type="match status" value="1"/>
</dbReference>
<dbReference type="PANTHER" id="PTHR45631:SF202">
    <property type="entry name" value="SENESCENCE-INDUCED RECEPTOR-LIKE SERINE_THREONINE-PROTEIN KINASE"/>
    <property type="match status" value="1"/>
</dbReference>
<name>A0A5N6PAE5_9ASTR</name>
<dbReference type="FunFam" id="3.80.10.10:FF:000129">
    <property type="entry name" value="Leucine-rich repeat receptor-like kinase"/>
    <property type="match status" value="1"/>
</dbReference>
<dbReference type="SUPFAM" id="SSF52058">
    <property type="entry name" value="L domain-like"/>
    <property type="match status" value="1"/>
</dbReference>
<evidence type="ECO:0000313" key="22">
    <source>
        <dbReference type="EMBL" id="KAD6118698.1"/>
    </source>
</evidence>
<keyword evidence="17" id="KW-0325">Glycoprotein</keyword>
<comment type="similarity">
    <text evidence="19">Belongs to the protein kinase superfamily.</text>
</comment>
<keyword evidence="9" id="KW-0732">Signal</keyword>
<accession>A0A5N6PAE5</accession>
<dbReference type="InterPro" id="IPR011009">
    <property type="entry name" value="Kinase-like_dom_sf"/>
</dbReference>
<sequence>MWIIKSTYGIKRNWQGDPCVPHGYLWEGLECNYNDPGTAKIISMNLSSSGLSGEIVPALANLTMIESLDLSCNNLRGNVPEILVLLENLKILNLTGNNFTRPLPKELLEKSKEGSLWLSIEDNGGEDKRFCLEGSCRNNEHKISRVIIAAIAIALVVLAVFELTNASLIKRMGCLAPRKQQFTYSEVVSMTNNFQNEIGRGGFGRVFHGSVGDNQVAVKMLSESSSQGYKEFQVEVKLLMEIHHTNITSFVGYCDDNNQKGIIYDFMANGNLGKHLFDGSPNVLSWERRIYIGCDATEGLAYLHHGCKPSIVHRDVKSSNILLNEGFQAKLADFGLSRAYPTEDASYVSSKVAGTAGYLDPEYYSTNRLTEKTDVYCFGVVLLELITGRAAVSDGTNIVKWVLSSFERGNIETIIDSRLEGHFNINTAWKMA</sequence>
<evidence type="ECO:0000256" key="17">
    <source>
        <dbReference type="ARBA" id="ARBA00023180"/>
    </source>
</evidence>
<evidence type="ECO:0000256" key="12">
    <source>
        <dbReference type="ARBA" id="ARBA00022777"/>
    </source>
</evidence>
<evidence type="ECO:0000256" key="6">
    <source>
        <dbReference type="ARBA" id="ARBA00022614"/>
    </source>
</evidence>
<evidence type="ECO:0000256" key="7">
    <source>
        <dbReference type="ARBA" id="ARBA00022679"/>
    </source>
</evidence>
<keyword evidence="5 19" id="KW-0723">Serine/threonine-protein kinase</keyword>
<keyword evidence="8 20" id="KW-0812">Transmembrane</keyword>